<dbReference type="Proteomes" id="UP000588491">
    <property type="component" value="Unassembled WGS sequence"/>
</dbReference>
<dbReference type="Gene3D" id="3.90.1140.10">
    <property type="entry name" value="Cyclic phosphodiesterase"/>
    <property type="match status" value="1"/>
</dbReference>
<keyword evidence="1" id="KW-0436">Ligase</keyword>
<dbReference type="PANTHER" id="PTHR36039:SF2">
    <property type="entry name" value="RNA LIGASE_CYCLIC NUCLEOTIDE PHOSPHODIESTERASE FAMILY PROTEIN"/>
    <property type="match status" value="1"/>
</dbReference>
<dbReference type="InterPro" id="IPR009097">
    <property type="entry name" value="Cyclic_Pdiesterase"/>
</dbReference>
<protein>
    <submittedName>
        <fullName evidence="1">2'-5' RNA ligase family protein</fullName>
    </submittedName>
</protein>
<dbReference type="SUPFAM" id="SSF55144">
    <property type="entry name" value="LigT-like"/>
    <property type="match status" value="1"/>
</dbReference>
<dbReference type="EMBL" id="JABBPK010000001">
    <property type="protein sequence ID" value="NMO75999.1"/>
    <property type="molecule type" value="Genomic_DNA"/>
</dbReference>
<proteinExistence type="predicted"/>
<dbReference type="PANTHER" id="PTHR36039">
    <property type="match status" value="1"/>
</dbReference>
<dbReference type="AlphaFoldDB" id="A0A7Y0K699"/>
<evidence type="ECO:0000313" key="2">
    <source>
        <dbReference type="Proteomes" id="UP000588491"/>
    </source>
</evidence>
<keyword evidence="2" id="KW-1185">Reference proteome</keyword>
<name>A0A7Y0K699_9BACI</name>
<sequence>MYAVIALFDATLEQKIKKIWEGLESNKISYYAQEVEDRVPHITIASYKEIPVKNFINEIEIFYKNKRQVQLDFQTIGSFVSTRTLFYSPTVTKELMDFHSNHHHHHQYFASYNKEEDSLYLPRKWVPHCTLANRLSQEKLQEAYSYCLEINEKIEGKINRIGLIKIDGSKCAPVIYSQSLIER</sequence>
<gene>
    <name evidence="1" type="ORF">HHU08_03035</name>
</gene>
<accession>A0A7Y0K699</accession>
<organism evidence="1 2">
    <name type="scientific">Niallia alba</name>
    <dbReference type="NCBI Taxonomy" id="2729105"/>
    <lineage>
        <taxon>Bacteria</taxon>
        <taxon>Bacillati</taxon>
        <taxon>Bacillota</taxon>
        <taxon>Bacilli</taxon>
        <taxon>Bacillales</taxon>
        <taxon>Bacillaceae</taxon>
        <taxon>Niallia</taxon>
    </lineage>
</organism>
<dbReference type="Pfam" id="PF13563">
    <property type="entry name" value="2_5_RNA_ligase2"/>
    <property type="match status" value="1"/>
</dbReference>
<comment type="caution">
    <text evidence="1">The sequence shown here is derived from an EMBL/GenBank/DDBJ whole genome shotgun (WGS) entry which is preliminary data.</text>
</comment>
<dbReference type="RefSeq" id="WP_169187771.1">
    <property type="nucleotide sequence ID" value="NZ_JABBPK010000001.1"/>
</dbReference>
<reference evidence="1 2" key="1">
    <citation type="submission" date="2020-04" db="EMBL/GenBank/DDBJ databases">
        <title>Bacillus sp. UniB3 isolated from commercial digestive syrup.</title>
        <authorList>
            <person name="Thorat V."/>
            <person name="Kirdat K."/>
            <person name="Tiwarekar B."/>
            <person name="Yadav A."/>
        </authorList>
    </citation>
    <scope>NUCLEOTIDE SEQUENCE [LARGE SCALE GENOMIC DNA]</scope>
    <source>
        <strain evidence="1 2">UniB3</strain>
    </source>
</reference>
<evidence type="ECO:0000313" key="1">
    <source>
        <dbReference type="EMBL" id="NMO75999.1"/>
    </source>
</evidence>
<dbReference type="GO" id="GO:0016874">
    <property type="term" value="F:ligase activity"/>
    <property type="evidence" value="ECO:0007669"/>
    <property type="project" value="UniProtKB-KW"/>
</dbReference>